<dbReference type="AlphaFoldDB" id="A0A0E9V9H9"/>
<keyword evidence="1" id="KW-0472">Membrane</keyword>
<feature type="transmembrane region" description="Helical" evidence="1">
    <location>
        <begin position="39"/>
        <end position="56"/>
    </location>
</feature>
<proteinExistence type="predicted"/>
<organism evidence="2">
    <name type="scientific">Anguilla anguilla</name>
    <name type="common">European freshwater eel</name>
    <name type="synonym">Muraena anguilla</name>
    <dbReference type="NCBI Taxonomy" id="7936"/>
    <lineage>
        <taxon>Eukaryota</taxon>
        <taxon>Metazoa</taxon>
        <taxon>Chordata</taxon>
        <taxon>Craniata</taxon>
        <taxon>Vertebrata</taxon>
        <taxon>Euteleostomi</taxon>
        <taxon>Actinopterygii</taxon>
        <taxon>Neopterygii</taxon>
        <taxon>Teleostei</taxon>
        <taxon>Anguilliformes</taxon>
        <taxon>Anguillidae</taxon>
        <taxon>Anguilla</taxon>
    </lineage>
</organism>
<sequence length="77" mass="9367">MFFYFSTLPSHGKSFSWQNLHVSCSELYHCLERKAPQKLHMYFFICCLMLYIIHWLKKCVCTAHYNGYNQRLSVYFL</sequence>
<protein>
    <submittedName>
        <fullName evidence="2">Uncharacterized protein</fullName>
    </submittedName>
</protein>
<name>A0A0E9V9H9_ANGAN</name>
<accession>A0A0E9V9H9</accession>
<evidence type="ECO:0000256" key="1">
    <source>
        <dbReference type="SAM" id="Phobius"/>
    </source>
</evidence>
<reference evidence="2" key="2">
    <citation type="journal article" date="2015" name="Fish Shellfish Immunol.">
        <title>Early steps in the European eel (Anguilla anguilla)-Vibrio vulnificus interaction in the gills: Role of the RtxA13 toxin.</title>
        <authorList>
            <person name="Callol A."/>
            <person name="Pajuelo D."/>
            <person name="Ebbesson L."/>
            <person name="Teles M."/>
            <person name="MacKenzie S."/>
            <person name="Amaro C."/>
        </authorList>
    </citation>
    <scope>NUCLEOTIDE SEQUENCE</scope>
</reference>
<evidence type="ECO:0000313" key="2">
    <source>
        <dbReference type="EMBL" id="JAH74125.1"/>
    </source>
</evidence>
<keyword evidence="1" id="KW-1133">Transmembrane helix</keyword>
<dbReference type="EMBL" id="GBXM01034452">
    <property type="protein sequence ID" value="JAH74125.1"/>
    <property type="molecule type" value="Transcribed_RNA"/>
</dbReference>
<keyword evidence="1" id="KW-0812">Transmembrane</keyword>
<reference evidence="2" key="1">
    <citation type="submission" date="2014-11" db="EMBL/GenBank/DDBJ databases">
        <authorList>
            <person name="Amaro Gonzalez C."/>
        </authorList>
    </citation>
    <scope>NUCLEOTIDE SEQUENCE</scope>
</reference>